<keyword evidence="1" id="KW-1133">Transmembrane helix</keyword>
<comment type="caution">
    <text evidence="2">The sequence shown here is derived from an EMBL/GenBank/DDBJ whole genome shotgun (WGS) entry which is preliminary data.</text>
</comment>
<feature type="transmembrane region" description="Helical" evidence="1">
    <location>
        <begin position="44"/>
        <end position="64"/>
    </location>
</feature>
<evidence type="ECO:0000313" key="2">
    <source>
        <dbReference type="EMBL" id="MET4719998.1"/>
    </source>
</evidence>
<organism evidence="2 3">
    <name type="scientific">Bradyrhizobium japonicum</name>
    <dbReference type="NCBI Taxonomy" id="375"/>
    <lineage>
        <taxon>Bacteria</taxon>
        <taxon>Pseudomonadati</taxon>
        <taxon>Pseudomonadota</taxon>
        <taxon>Alphaproteobacteria</taxon>
        <taxon>Hyphomicrobiales</taxon>
        <taxon>Nitrobacteraceae</taxon>
        <taxon>Bradyrhizobium</taxon>
    </lineage>
</organism>
<feature type="transmembrane region" description="Helical" evidence="1">
    <location>
        <begin position="187"/>
        <end position="206"/>
    </location>
</feature>
<evidence type="ECO:0000256" key="1">
    <source>
        <dbReference type="SAM" id="Phobius"/>
    </source>
</evidence>
<sequence>MPAFYISCRLVIALVAGTLLVPLVLVGGLRYLTAYGTWPSISVGAWAFLLGWYLAFFLGFFLPVRLRSATGRTAVDRKRSDTNFWTIGLSCVAAVGAGVMTYNFAIVRGFGFDVPVTELRSIVIEAASAGYVGSWLGGVGRLFVSAIAVAWIVACLKWKDLSWPALTILLVSTTAVFAYQAKFEGGRFFSSAILLASFFATVGFFVSDVGREQRVNILAVRPIHVAPVAILLLMSVGVAAYNEMVFVSRGARSAQTFAQLKAADAPAAKKVEEAVGLERLAVDQNPLAVAYLQYAANFGIDLSSARDSHAIATSYGRAMAWIYLTQGVGEFDRIFRIESLRHSAGLYQFSQIAQVLSKLTGKDMRYDVAENLSNYGTYITLPGSLYVDFGTVVALVLAVLVGICLRAGVESMFAGASTFLAILAPILFVVVITGPVTTLVPNLWPCAFWTALTQIPIRTKSP</sequence>
<name>A0ABV2RST4_BRAJP</name>
<feature type="transmembrane region" description="Helical" evidence="1">
    <location>
        <begin position="218"/>
        <end position="241"/>
    </location>
</feature>
<dbReference type="Proteomes" id="UP001549291">
    <property type="component" value="Unassembled WGS sequence"/>
</dbReference>
<feature type="transmembrane region" description="Helical" evidence="1">
    <location>
        <begin position="163"/>
        <end position="181"/>
    </location>
</feature>
<protein>
    <submittedName>
        <fullName evidence="2">Uncharacterized protein</fullName>
    </submittedName>
</protein>
<gene>
    <name evidence="2" type="ORF">ABIF63_004104</name>
</gene>
<feature type="transmembrane region" description="Helical" evidence="1">
    <location>
        <begin position="412"/>
        <end position="434"/>
    </location>
</feature>
<proteinExistence type="predicted"/>
<accession>A0ABV2RST4</accession>
<reference evidence="2 3" key="1">
    <citation type="submission" date="2024-06" db="EMBL/GenBank/DDBJ databases">
        <title>Genomic Encyclopedia of Type Strains, Phase V (KMG-V): Genome sequencing to study the core and pangenomes of soil and plant-associated prokaryotes.</title>
        <authorList>
            <person name="Whitman W."/>
        </authorList>
    </citation>
    <scope>NUCLEOTIDE SEQUENCE [LARGE SCALE GENOMIC DNA]</scope>
    <source>
        <strain evidence="2 3">USDA 160</strain>
    </source>
</reference>
<evidence type="ECO:0000313" key="3">
    <source>
        <dbReference type="Proteomes" id="UP001549291"/>
    </source>
</evidence>
<keyword evidence="1" id="KW-0472">Membrane</keyword>
<feature type="transmembrane region" description="Helical" evidence="1">
    <location>
        <begin position="12"/>
        <end position="32"/>
    </location>
</feature>
<feature type="transmembrane region" description="Helical" evidence="1">
    <location>
        <begin position="385"/>
        <end position="405"/>
    </location>
</feature>
<keyword evidence="3" id="KW-1185">Reference proteome</keyword>
<keyword evidence="1" id="KW-0812">Transmembrane</keyword>
<dbReference type="EMBL" id="JBEPTQ010000002">
    <property type="protein sequence ID" value="MET4719998.1"/>
    <property type="molecule type" value="Genomic_DNA"/>
</dbReference>
<feature type="transmembrane region" description="Helical" evidence="1">
    <location>
        <begin position="84"/>
        <end position="105"/>
    </location>
</feature>
<feature type="transmembrane region" description="Helical" evidence="1">
    <location>
        <begin position="135"/>
        <end position="156"/>
    </location>
</feature>